<proteinExistence type="predicted"/>
<reference evidence="1" key="1">
    <citation type="submission" date="2014-09" db="EMBL/GenBank/DDBJ databases">
        <authorList>
            <person name="Magalhaes I.L.F."/>
            <person name="Oliveira U."/>
            <person name="Santos F.R."/>
            <person name="Vidigal T.H.D.A."/>
            <person name="Brescovit A.D."/>
            <person name="Santos A.J."/>
        </authorList>
    </citation>
    <scope>NUCLEOTIDE SEQUENCE</scope>
    <source>
        <tissue evidence="1">Shoot tissue taken approximately 20 cm above the soil surface</tissue>
    </source>
</reference>
<reference evidence="1" key="2">
    <citation type="journal article" date="2015" name="Data Brief">
        <title>Shoot transcriptome of the giant reed, Arundo donax.</title>
        <authorList>
            <person name="Barrero R.A."/>
            <person name="Guerrero F.D."/>
            <person name="Moolhuijzen P."/>
            <person name="Goolsby J.A."/>
            <person name="Tidwell J."/>
            <person name="Bellgard S.E."/>
            <person name="Bellgard M.I."/>
        </authorList>
    </citation>
    <scope>NUCLEOTIDE SEQUENCE</scope>
    <source>
        <tissue evidence="1">Shoot tissue taken approximately 20 cm above the soil surface</tissue>
    </source>
</reference>
<accession>A0A0A9AVP1</accession>
<evidence type="ECO:0000313" key="1">
    <source>
        <dbReference type="EMBL" id="JAD55176.1"/>
    </source>
</evidence>
<organism evidence="1">
    <name type="scientific">Arundo donax</name>
    <name type="common">Giant reed</name>
    <name type="synonym">Donax arundinaceus</name>
    <dbReference type="NCBI Taxonomy" id="35708"/>
    <lineage>
        <taxon>Eukaryota</taxon>
        <taxon>Viridiplantae</taxon>
        <taxon>Streptophyta</taxon>
        <taxon>Embryophyta</taxon>
        <taxon>Tracheophyta</taxon>
        <taxon>Spermatophyta</taxon>
        <taxon>Magnoliopsida</taxon>
        <taxon>Liliopsida</taxon>
        <taxon>Poales</taxon>
        <taxon>Poaceae</taxon>
        <taxon>PACMAD clade</taxon>
        <taxon>Arundinoideae</taxon>
        <taxon>Arundineae</taxon>
        <taxon>Arundo</taxon>
    </lineage>
</organism>
<dbReference type="AlphaFoldDB" id="A0A0A9AVP1"/>
<dbReference type="EMBL" id="GBRH01242719">
    <property type="protein sequence ID" value="JAD55176.1"/>
    <property type="molecule type" value="Transcribed_RNA"/>
</dbReference>
<protein>
    <submittedName>
        <fullName evidence="1">Uncharacterized protein</fullName>
    </submittedName>
</protein>
<sequence length="17" mass="1874">MAPFFFLKGCTVGETLL</sequence>
<name>A0A0A9AVP1_ARUDO</name>